<name>T1K9E6_TETUR</name>
<reference evidence="1" key="2">
    <citation type="submission" date="2015-06" db="UniProtKB">
        <authorList>
            <consortium name="EnsemblMetazoa"/>
        </authorList>
    </citation>
    <scope>IDENTIFICATION</scope>
</reference>
<evidence type="ECO:0000313" key="2">
    <source>
        <dbReference type="Proteomes" id="UP000015104"/>
    </source>
</evidence>
<accession>T1K9E6</accession>
<dbReference type="AlphaFoldDB" id="T1K9E6"/>
<organism evidence="1 2">
    <name type="scientific">Tetranychus urticae</name>
    <name type="common">Two-spotted spider mite</name>
    <dbReference type="NCBI Taxonomy" id="32264"/>
    <lineage>
        <taxon>Eukaryota</taxon>
        <taxon>Metazoa</taxon>
        <taxon>Ecdysozoa</taxon>
        <taxon>Arthropoda</taxon>
        <taxon>Chelicerata</taxon>
        <taxon>Arachnida</taxon>
        <taxon>Acari</taxon>
        <taxon>Acariformes</taxon>
        <taxon>Trombidiformes</taxon>
        <taxon>Prostigmata</taxon>
        <taxon>Eleutherengona</taxon>
        <taxon>Raphignathae</taxon>
        <taxon>Tetranychoidea</taxon>
        <taxon>Tetranychidae</taxon>
        <taxon>Tetranychus</taxon>
    </lineage>
</organism>
<dbReference type="Proteomes" id="UP000015104">
    <property type="component" value="Unassembled WGS sequence"/>
</dbReference>
<dbReference type="HOGENOM" id="CLU_3351667_0_0_1"/>
<proteinExistence type="predicted"/>
<evidence type="ECO:0000313" key="1">
    <source>
        <dbReference type="EnsemblMetazoa" id="tetur07g04650.1"/>
    </source>
</evidence>
<dbReference type="EnsemblMetazoa" id="tetur07g04650.1">
    <property type="protein sequence ID" value="tetur07g04650.1"/>
    <property type="gene ID" value="tetur07g04650"/>
</dbReference>
<sequence length="37" mass="4239">MEGTKSKGLGLCQPWQPLLSPKKHFLLGQTDISWFYC</sequence>
<reference evidence="2" key="1">
    <citation type="submission" date="2011-08" db="EMBL/GenBank/DDBJ databases">
        <authorList>
            <person name="Rombauts S."/>
        </authorList>
    </citation>
    <scope>NUCLEOTIDE SEQUENCE</scope>
    <source>
        <strain evidence="2">London</strain>
    </source>
</reference>
<protein>
    <submittedName>
        <fullName evidence="1">Uncharacterized protein</fullName>
    </submittedName>
</protein>
<keyword evidence="2" id="KW-1185">Reference proteome</keyword>
<dbReference type="EMBL" id="CAEY01001890">
    <property type="status" value="NOT_ANNOTATED_CDS"/>
    <property type="molecule type" value="Genomic_DNA"/>
</dbReference>